<protein>
    <recommendedName>
        <fullName evidence="3">MazG nucleotide pyrophosphohydrolase domain protein</fullName>
    </recommendedName>
</protein>
<organism evidence="1 2">
    <name type="scientific">Leptospira weilii serovar Topaz str. LT2116</name>
    <dbReference type="NCBI Taxonomy" id="1088540"/>
    <lineage>
        <taxon>Bacteria</taxon>
        <taxon>Pseudomonadati</taxon>
        <taxon>Spirochaetota</taxon>
        <taxon>Spirochaetia</taxon>
        <taxon>Leptospirales</taxon>
        <taxon>Leptospiraceae</taxon>
        <taxon>Leptospira</taxon>
    </lineage>
</organism>
<dbReference type="Proteomes" id="UP000011770">
    <property type="component" value="Unassembled WGS sequence"/>
</dbReference>
<reference evidence="1 2" key="1">
    <citation type="submission" date="2013-01" db="EMBL/GenBank/DDBJ databases">
        <authorList>
            <person name="Harkins D.M."/>
            <person name="Durkin A.S."/>
            <person name="Brinkac L.M."/>
            <person name="Haft D.H."/>
            <person name="Selengut J.D."/>
            <person name="Sanka R."/>
            <person name="DePew J."/>
            <person name="Purushe J."/>
            <person name="Tulsiani S.M."/>
            <person name="Graham G.C."/>
            <person name="Burns M.-A."/>
            <person name="Dohnt M.F."/>
            <person name="Smythe L.D."/>
            <person name="McKay D.B."/>
            <person name="Craig S.B."/>
            <person name="Vinetz J.M."/>
            <person name="Sutton G.G."/>
            <person name="Nierman W.C."/>
            <person name="Fouts D.E."/>
        </authorList>
    </citation>
    <scope>NUCLEOTIDE SEQUENCE [LARGE SCALE GENOMIC DNA]</scope>
    <source>
        <strain evidence="1 2">LT2116</strain>
    </source>
</reference>
<evidence type="ECO:0000313" key="1">
    <source>
        <dbReference type="EMBL" id="EMF82198.1"/>
    </source>
</evidence>
<accession>M3EMD0</accession>
<dbReference type="AlphaFoldDB" id="M3EMD0"/>
<name>M3EMD0_9LEPT</name>
<comment type="caution">
    <text evidence="1">The sequence shown here is derived from an EMBL/GenBank/DDBJ whole genome shotgun (WGS) entry which is preliminary data.</text>
</comment>
<evidence type="ECO:0008006" key="3">
    <source>
        <dbReference type="Google" id="ProtNLM"/>
    </source>
</evidence>
<proteinExistence type="predicted"/>
<gene>
    <name evidence="1" type="ORF">LEP1GSC188_3371</name>
</gene>
<sequence length="95" mass="11221">MKTSSREKIINEINEERDRQDLKWGEQNHSPMEWSVILLEEVGETGKAALETHFRYNEKDDYSEYRNELIQVAAVAIAMIESHDRNQTKEKEIKV</sequence>
<dbReference type="EMBL" id="AHOR02000026">
    <property type="protein sequence ID" value="EMF82198.1"/>
    <property type="molecule type" value="Genomic_DNA"/>
</dbReference>
<evidence type="ECO:0000313" key="2">
    <source>
        <dbReference type="Proteomes" id="UP000011770"/>
    </source>
</evidence>